<gene>
    <name evidence="2" type="ORF">DES53_11848</name>
</gene>
<keyword evidence="1" id="KW-1133">Transmembrane helix</keyword>
<dbReference type="OrthoDB" id="191923at2"/>
<feature type="transmembrane region" description="Helical" evidence="1">
    <location>
        <begin position="120"/>
        <end position="140"/>
    </location>
</feature>
<sequence length="158" mass="17224">MPGDSSPFDTPPPIIGIIPLRIGAGALLLYMHAWQGATLAWQHVWNQQAWDLIATMEKAGFSPLMGKIFGAAAAVIAAFTAVSWILGFVTRFSSVVFMPVVLGALWVCNKTDLPFRAEAAVLYFLVAVTLLVNGSGWLAVDTLFSLRQEQKKSDRIFL</sequence>
<protein>
    <submittedName>
        <fullName evidence="2">Uncharacterized protein</fullName>
    </submittedName>
</protein>
<feature type="transmembrane region" description="Helical" evidence="1">
    <location>
        <begin position="12"/>
        <end position="31"/>
    </location>
</feature>
<dbReference type="EMBL" id="QNRR01000018">
    <property type="protein sequence ID" value="RBP36099.1"/>
    <property type="molecule type" value="Genomic_DNA"/>
</dbReference>
<dbReference type="Proteomes" id="UP000253426">
    <property type="component" value="Unassembled WGS sequence"/>
</dbReference>
<keyword evidence="1" id="KW-0472">Membrane</keyword>
<evidence type="ECO:0000256" key="1">
    <source>
        <dbReference type="SAM" id="Phobius"/>
    </source>
</evidence>
<feature type="transmembrane region" description="Helical" evidence="1">
    <location>
        <begin position="92"/>
        <end position="108"/>
    </location>
</feature>
<comment type="caution">
    <text evidence="2">The sequence shown here is derived from an EMBL/GenBank/DDBJ whole genome shotgun (WGS) entry which is preliminary data.</text>
</comment>
<evidence type="ECO:0000313" key="3">
    <source>
        <dbReference type="Proteomes" id="UP000253426"/>
    </source>
</evidence>
<accession>A0A366H3H2</accession>
<keyword evidence="1" id="KW-0812">Transmembrane</keyword>
<dbReference type="RefSeq" id="WP_113962047.1">
    <property type="nucleotide sequence ID" value="NZ_QNRR01000018.1"/>
</dbReference>
<keyword evidence="3" id="KW-1185">Reference proteome</keyword>
<name>A0A366H3H2_9BACT</name>
<organism evidence="2 3">
    <name type="scientific">Roseimicrobium gellanilyticum</name>
    <dbReference type="NCBI Taxonomy" id="748857"/>
    <lineage>
        <taxon>Bacteria</taxon>
        <taxon>Pseudomonadati</taxon>
        <taxon>Verrucomicrobiota</taxon>
        <taxon>Verrucomicrobiia</taxon>
        <taxon>Verrucomicrobiales</taxon>
        <taxon>Verrucomicrobiaceae</taxon>
        <taxon>Roseimicrobium</taxon>
    </lineage>
</organism>
<proteinExistence type="predicted"/>
<reference evidence="2 3" key="1">
    <citation type="submission" date="2018-06" db="EMBL/GenBank/DDBJ databases">
        <title>Genomic Encyclopedia of Type Strains, Phase IV (KMG-IV): sequencing the most valuable type-strain genomes for metagenomic binning, comparative biology and taxonomic classification.</title>
        <authorList>
            <person name="Goeker M."/>
        </authorList>
    </citation>
    <scope>NUCLEOTIDE SEQUENCE [LARGE SCALE GENOMIC DNA]</scope>
    <source>
        <strain evidence="2 3">DSM 25532</strain>
    </source>
</reference>
<feature type="transmembrane region" description="Helical" evidence="1">
    <location>
        <begin position="68"/>
        <end position="86"/>
    </location>
</feature>
<evidence type="ECO:0000313" key="2">
    <source>
        <dbReference type="EMBL" id="RBP36099.1"/>
    </source>
</evidence>
<dbReference type="AlphaFoldDB" id="A0A366H3H2"/>